<dbReference type="eggNOG" id="COG5517">
    <property type="taxonomic scope" value="Bacteria"/>
</dbReference>
<evidence type="ECO:0000256" key="1">
    <source>
        <dbReference type="ARBA" id="ARBA00009570"/>
    </source>
</evidence>
<protein>
    <submittedName>
        <fullName evidence="3">Nuclear transport factor 2 family protein</fullName>
    </submittedName>
</protein>
<name>T0CXY2_ALIAG</name>
<dbReference type="SUPFAM" id="SSF54427">
    <property type="entry name" value="NTF2-like"/>
    <property type="match status" value="1"/>
</dbReference>
<accession>A0A9E6ZJS8</accession>
<sequence>MAHIIDGRCDLSSPATRERKKSNDTMIDDTAFFEEDIHSIRLRIERRAMKSAWVEDPPARNRHFISNMMIEDVAPGAQEVDVRSNFLILRNRGQEHDDYRIFGERVDKLRRVDDEWKICARVIYPDQAVLSIMNLDFM</sequence>
<comment type="similarity">
    <text evidence="1">Belongs to the bacterial ring-hydroxylating dioxygenase beta subunit family.</text>
</comment>
<gene>
    <name evidence="3" type="ORF">K1I37_08610</name>
</gene>
<dbReference type="GO" id="GO:0019380">
    <property type="term" value="P:3-phenylpropionate catabolic process"/>
    <property type="evidence" value="ECO:0007669"/>
    <property type="project" value="TreeGrafter"/>
</dbReference>
<dbReference type="EMBL" id="CP080467">
    <property type="protein sequence ID" value="UNO50503.1"/>
    <property type="molecule type" value="Genomic_DNA"/>
</dbReference>
<evidence type="ECO:0000256" key="2">
    <source>
        <dbReference type="ARBA" id="ARBA00023002"/>
    </source>
</evidence>
<dbReference type="STRING" id="1356854.N007_15160"/>
<dbReference type="InterPro" id="IPR032710">
    <property type="entry name" value="NTF2-like_dom_sf"/>
</dbReference>
<dbReference type="Gene3D" id="3.10.450.50">
    <property type="match status" value="1"/>
</dbReference>
<evidence type="ECO:0000313" key="3">
    <source>
        <dbReference type="EMBL" id="UNO50503.1"/>
    </source>
</evidence>
<dbReference type="PANTHER" id="PTHR41534">
    <property type="entry name" value="BLR3401 PROTEIN"/>
    <property type="match status" value="1"/>
</dbReference>
<dbReference type="InterPro" id="IPR000391">
    <property type="entry name" value="Rng_hydr_dOase-bsu"/>
</dbReference>
<dbReference type="Proteomes" id="UP000829401">
    <property type="component" value="Chromosome"/>
</dbReference>
<dbReference type="AlphaFoldDB" id="T0CXY2"/>
<keyword evidence="4" id="KW-1185">Reference proteome</keyword>
<keyword evidence="2" id="KW-0560">Oxidoreductase</keyword>
<dbReference type="GO" id="GO:0016491">
    <property type="term" value="F:oxidoreductase activity"/>
    <property type="evidence" value="ECO:0007669"/>
    <property type="project" value="UniProtKB-KW"/>
</dbReference>
<accession>T0CXY2</accession>
<organism evidence="3 4">
    <name type="scientific">Alicyclobacillus acidoterrestris (strain ATCC 49025 / DSM 3922 / CIP 106132 / NCIMB 13137 / GD3B)</name>
    <dbReference type="NCBI Taxonomy" id="1356854"/>
    <lineage>
        <taxon>Bacteria</taxon>
        <taxon>Bacillati</taxon>
        <taxon>Bacillota</taxon>
        <taxon>Bacilli</taxon>
        <taxon>Bacillales</taxon>
        <taxon>Alicyclobacillaceae</taxon>
        <taxon>Alicyclobacillus</taxon>
    </lineage>
</organism>
<dbReference type="KEGG" id="aaco:K1I37_08610"/>
<dbReference type="RefSeq" id="WP_021298212.1">
    <property type="nucleotide sequence ID" value="NZ_AURB01000179.1"/>
</dbReference>
<dbReference type="PANTHER" id="PTHR41534:SF2">
    <property type="entry name" value="3-PHENYLPROPIONATE_CINNAMIC ACID DIOXYGENASE SUBUNIT BETA"/>
    <property type="match status" value="1"/>
</dbReference>
<dbReference type="Pfam" id="PF00866">
    <property type="entry name" value="Ring_hydroxyl_B"/>
    <property type="match status" value="1"/>
</dbReference>
<evidence type="ECO:0000313" key="4">
    <source>
        <dbReference type="Proteomes" id="UP000829401"/>
    </source>
</evidence>
<reference evidence="4" key="1">
    <citation type="journal article" date="2022" name="G3 (Bethesda)">
        <title>Unveiling the complete genome sequence of Alicyclobacillus acidoterrestris DSM 3922T, a taint-producing strain.</title>
        <authorList>
            <person name="Leonardo I.C."/>
            <person name="Barreto Crespo M.T."/>
            <person name="Gaspar F.B."/>
        </authorList>
    </citation>
    <scope>NUCLEOTIDE SEQUENCE [LARGE SCALE GENOMIC DNA]</scope>
    <source>
        <strain evidence="4">DSM 3922</strain>
    </source>
</reference>
<proteinExistence type="inferred from homology"/>